<dbReference type="Gene3D" id="3.90.230.10">
    <property type="entry name" value="Creatinase/methionine aminopeptidase superfamily"/>
    <property type="match status" value="1"/>
</dbReference>
<accession>A0AAW0E8F6</accession>
<comment type="caution">
    <text evidence="8">The sequence shown here is derived from an EMBL/GenBank/DDBJ whole genome shotgun (WGS) entry which is preliminary data.</text>
</comment>
<comment type="cofactor">
    <cofactor evidence="1">
        <name>Mn(2+)</name>
        <dbReference type="ChEBI" id="CHEBI:29035"/>
    </cofactor>
</comment>
<dbReference type="InterPro" id="IPR001131">
    <property type="entry name" value="Peptidase_M24B_aminopep-P_CS"/>
</dbReference>
<evidence type="ECO:0000313" key="9">
    <source>
        <dbReference type="Proteomes" id="UP001383192"/>
    </source>
</evidence>
<organism evidence="8 9">
    <name type="scientific">Paramarasmius palmivorus</name>
    <dbReference type="NCBI Taxonomy" id="297713"/>
    <lineage>
        <taxon>Eukaryota</taxon>
        <taxon>Fungi</taxon>
        <taxon>Dikarya</taxon>
        <taxon>Basidiomycota</taxon>
        <taxon>Agaricomycotina</taxon>
        <taxon>Agaricomycetes</taxon>
        <taxon>Agaricomycetidae</taxon>
        <taxon>Agaricales</taxon>
        <taxon>Marasmiineae</taxon>
        <taxon>Marasmiaceae</taxon>
        <taxon>Paramarasmius</taxon>
    </lineage>
</organism>
<feature type="domain" description="Peptidase M24" evidence="7">
    <location>
        <begin position="229"/>
        <end position="432"/>
    </location>
</feature>
<keyword evidence="9" id="KW-1185">Reference proteome</keyword>
<evidence type="ECO:0000256" key="4">
    <source>
        <dbReference type="ARBA" id="ARBA00022801"/>
    </source>
</evidence>
<name>A0AAW0E8F6_9AGAR</name>
<comment type="similarity">
    <text evidence="2 6">Belongs to the peptidase M24B family.</text>
</comment>
<keyword evidence="5" id="KW-0464">Manganese</keyword>
<evidence type="ECO:0000256" key="5">
    <source>
        <dbReference type="ARBA" id="ARBA00023211"/>
    </source>
</evidence>
<evidence type="ECO:0000256" key="6">
    <source>
        <dbReference type="RuleBase" id="RU000590"/>
    </source>
</evidence>
<reference evidence="8 9" key="1">
    <citation type="submission" date="2024-01" db="EMBL/GenBank/DDBJ databases">
        <title>A draft genome for a cacao thread blight-causing isolate of Paramarasmius palmivorus.</title>
        <authorList>
            <person name="Baruah I.K."/>
            <person name="Bukari Y."/>
            <person name="Amoako-Attah I."/>
            <person name="Meinhardt L.W."/>
            <person name="Bailey B.A."/>
            <person name="Cohen S.P."/>
        </authorList>
    </citation>
    <scope>NUCLEOTIDE SEQUENCE [LARGE SCALE GENOMIC DNA]</scope>
    <source>
        <strain evidence="8 9">GH-12</strain>
    </source>
</reference>
<evidence type="ECO:0000256" key="2">
    <source>
        <dbReference type="ARBA" id="ARBA00008766"/>
    </source>
</evidence>
<dbReference type="PANTHER" id="PTHR46112:SF2">
    <property type="entry name" value="XAA-PRO AMINOPEPTIDASE P-RELATED"/>
    <property type="match status" value="1"/>
</dbReference>
<dbReference type="PROSITE" id="PS00491">
    <property type="entry name" value="PROLINE_PEPTIDASE"/>
    <property type="match status" value="1"/>
</dbReference>
<dbReference type="Gene3D" id="3.40.350.10">
    <property type="entry name" value="Creatinase/prolidase N-terminal domain"/>
    <property type="match status" value="1"/>
</dbReference>
<dbReference type="SUPFAM" id="SSF55920">
    <property type="entry name" value="Creatinase/aminopeptidase"/>
    <property type="match status" value="1"/>
</dbReference>
<keyword evidence="4" id="KW-0378">Hydrolase</keyword>
<dbReference type="InterPro" id="IPR036005">
    <property type="entry name" value="Creatinase/aminopeptidase-like"/>
</dbReference>
<dbReference type="Proteomes" id="UP001383192">
    <property type="component" value="Unassembled WGS sequence"/>
</dbReference>
<evidence type="ECO:0000313" key="8">
    <source>
        <dbReference type="EMBL" id="KAK7060257.1"/>
    </source>
</evidence>
<evidence type="ECO:0000256" key="3">
    <source>
        <dbReference type="ARBA" id="ARBA00022723"/>
    </source>
</evidence>
<keyword evidence="3 6" id="KW-0479">Metal-binding</keyword>
<dbReference type="InterPro" id="IPR050659">
    <property type="entry name" value="Peptidase_M24B"/>
</dbReference>
<dbReference type="AlphaFoldDB" id="A0AAW0E8F6"/>
<dbReference type="InterPro" id="IPR000994">
    <property type="entry name" value="Pept_M24"/>
</dbReference>
<dbReference type="GO" id="GO:0046872">
    <property type="term" value="F:metal ion binding"/>
    <property type="evidence" value="ECO:0007669"/>
    <property type="project" value="UniProtKB-KW"/>
</dbReference>
<dbReference type="InterPro" id="IPR029149">
    <property type="entry name" value="Creatin/AminoP/Spt16_N"/>
</dbReference>
<evidence type="ECO:0000256" key="1">
    <source>
        <dbReference type="ARBA" id="ARBA00001936"/>
    </source>
</evidence>
<evidence type="ECO:0000259" key="7">
    <source>
        <dbReference type="Pfam" id="PF00557"/>
    </source>
</evidence>
<gene>
    <name evidence="8" type="ORF">VNI00_001022</name>
</gene>
<dbReference type="EMBL" id="JAYKXP010000003">
    <property type="protein sequence ID" value="KAK7060257.1"/>
    <property type="molecule type" value="Genomic_DNA"/>
</dbReference>
<sequence>MGRLQGNVDGGPTNRPSNRNLKVPILLTALIFTVVGWFTPVNSWSARNEVYNTLDLPSLQNHCANSTPIQASEFHTRQKALAGILHSLEASAYIAEPGASALYYANVSSSQWHLSERPLLVVVTPKVTTANGAVDPLITILAPKFEATRASLLDIPFDGIQYVHWPEEANPYQVLASALPITEGTIFVDGSIRHFIADGLEAAYKNVSVLTAPLEVRRLRERKSTAEIELMKCANEATLLALRAVHKKMYIGMHESEARNMISAALTTVGLKDGGCLTLFGENAALPHGSGTDRQLGKSDFALFDCTGSLHGYWSDLTRTVALPNTEVSQESFKIWQTVRTAQDFAIQQARKGVVAKSVDEAARRSMSVTGYAGYFTHRLGHGIGLEVHEGPYLNGGSEDVLDTGHTFSDEPGIYIEGKIGVRLEDCFYIEESSGKAIFFTEDVGGQATSPFAP</sequence>
<dbReference type="GO" id="GO:0016787">
    <property type="term" value="F:hydrolase activity"/>
    <property type="evidence" value="ECO:0007669"/>
    <property type="project" value="UniProtKB-KW"/>
</dbReference>
<protein>
    <recommendedName>
        <fullName evidence="7">Peptidase M24 domain-containing protein</fullName>
    </recommendedName>
</protein>
<dbReference type="Pfam" id="PF00557">
    <property type="entry name" value="Peptidase_M24"/>
    <property type="match status" value="1"/>
</dbReference>
<dbReference type="PANTHER" id="PTHR46112">
    <property type="entry name" value="AMINOPEPTIDASE"/>
    <property type="match status" value="1"/>
</dbReference>
<proteinExistence type="inferred from homology"/>